<comment type="caution">
    <text evidence="1">The sequence shown here is derived from an EMBL/GenBank/DDBJ whole genome shotgun (WGS) entry which is preliminary data.</text>
</comment>
<dbReference type="CDD" id="cd08916">
    <property type="entry name" value="TrHb3_P"/>
    <property type="match status" value="1"/>
</dbReference>
<protein>
    <submittedName>
        <fullName evidence="1">Hemoglobin</fullName>
    </submittedName>
</protein>
<organism evidence="1 2">
    <name type="scientific">Simplicispira metamorpha</name>
    <dbReference type="NCBI Taxonomy" id="80881"/>
    <lineage>
        <taxon>Bacteria</taxon>
        <taxon>Pseudomonadati</taxon>
        <taxon>Pseudomonadota</taxon>
        <taxon>Betaproteobacteria</taxon>
        <taxon>Burkholderiales</taxon>
        <taxon>Comamonadaceae</taxon>
        <taxon>Simplicispira</taxon>
    </lineage>
</organism>
<evidence type="ECO:0000313" key="2">
    <source>
        <dbReference type="Proteomes" id="UP000295182"/>
    </source>
</evidence>
<dbReference type="RefSeq" id="WP_119014612.1">
    <property type="nucleotide sequence ID" value="NZ_QXNC01000043.1"/>
</dbReference>
<dbReference type="InterPro" id="IPR012292">
    <property type="entry name" value="Globin/Proto"/>
</dbReference>
<reference evidence="1 2" key="1">
    <citation type="submission" date="2019-03" db="EMBL/GenBank/DDBJ databases">
        <title>Genomic Encyclopedia of Type Strains, Phase IV (KMG-IV): sequencing the most valuable type-strain genomes for metagenomic binning, comparative biology and taxonomic classification.</title>
        <authorList>
            <person name="Goeker M."/>
        </authorList>
    </citation>
    <scope>NUCLEOTIDE SEQUENCE [LARGE SCALE GENOMIC DNA]</scope>
    <source>
        <strain evidence="1 2">DSM 1837</strain>
    </source>
</reference>
<dbReference type="EMBL" id="SLXH01000039">
    <property type="protein sequence ID" value="TCP12180.1"/>
    <property type="molecule type" value="Genomic_DNA"/>
</dbReference>
<keyword evidence="2" id="KW-1185">Reference proteome</keyword>
<dbReference type="AlphaFoldDB" id="A0A4R2MU56"/>
<name>A0A4R2MU56_9BURK</name>
<sequence>MHTPTTDSITALVHGFYADVRADPLLGPVFEDALRDHWESHLARMVDFWSTVVLGSKSFSGNVFAKHMALQGVTPAHFAAWVRLWGQHTERLFAPEVARELQLVAHGIARNLFRGYFGTLPAFDSTEKEAHSGH</sequence>
<dbReference type="GO" id="GO:0020037">
    <property type="term" value="F:heme binding"/>
    <property type="evidence" value="ECO:0007669"/>
    <property type="project" value="InterPro"/>
</dbReference>
<dbReference type="SUPFAM" id="SSF46458">
    <property type="entry name" value="Globin-like"/>
    <property type="match status" value="1"/>
</dbReference>
<dbReference type="InterPro" id="IPR009050">
    <property type="entry name" value="Globin-like_sf"/>
</dbReference>
<evidence type="ECO:0000313" key="1">
    <source>
        <dbReference type="EMBL" id="TCP12180.1"/>
    </source>
</evidence>
<dbReference type="Gene3D" id="1.10.490.10">
    <property type="entry name" value="Globins"/>
    <property type="match status" value="1"/>
</dbReference>
<dbReference type="GO" id="GO:0019825">
    <property type="term" value="F:oxygen binding"/>
    <property type="evidence" value="ECO:0007669"/>
    <property type="project" value="InterPro"/>
</dbReference>
<gene>
    <name evidence="1" type="ORF">EV674_13915</name>
</gene>
<dbReference type="Proteomes" id="UP000295182">
    <property type="component" value="Unassembled WGS sequence"/>
</dbReference>
<proteinExistence type="predicted"/>
<dbReference type="OrthoDB" id="25954at2"/>
<accession>A0A4R2MU56</accession>